<keyword evidence="2" id="KW-1185">Reference proteome</keyword>
<organism evidence="1 2">
    <name type="scientific">Novipirellula herctigrandis</name>
    <dbReference type="NCBI Taxonomy" id="2527986"/>
    <lineage>
        <taxon>Bacteria</taxon>
        <taxon>Pseudomonadati</taxon>
        <taxon>Planctomycetota</taxon>
        <taxon>Planctomycetia</taxon>
        <taxon>Pirellulales</taxon>
        <taxon>Pirellulaceae</taxon>
        <taxon>Novipirellula</taxon>
    </lineage>
</organism>
<dbReference type="EMBL" id="SJPJ01000001">
    <property type="protein sequence ID" value="TWT84173.1"/>
    <property type="molecule type" value="Genomic_DNA"/>
</dbReference>
<dbReference type="Proteomes" id="UP000315010">
    <property type="component" value="Unassembled WGS sequence"/>
</dbReference>
<comment type="caution">
    <text evidence="1">The sequence shown here is derived from an EMBL/GenBank/DDBJ whole genome shotgun (WGS) entry which is preliminary data.</text>
</comment>
<evidence type="ECO:0000313" key="2">
    <source>
        <dbReference type="Proteomes" id="UP000315010"/>
    </source>
</evidence>
<proteinExistence type="predicted"/>
<reference evidence="1 2" key="1">
    <citation type="submission" date="2019-02" db="EMBL/GenBank/DDBJ databases">
        <title>Deep-cultivation of Planctomycetes and their phenomic and genomic characterization uncovers novel biology.</title>
        <authorList>
            <person name="Wiegand S."/>
            <person name="Jogler M."/>
            <person name="Boedeker C."/>
            <person name="Pinto D."/>
            <person name="Vollmers J."/>
            <person name="Rivas-Marin E."/>
            <person name="Kohn T."/>
            <person name="Peeters S.H."/>
            <person name="Heuer A."/>
            <person name="Rast P."/>
            <person name="Oberbeckmann S."/>
            <person name="Bunk B."/>
            <person name="Jeske O."/>
            <person name="Meyerdierks A."/>
            <person name="Storesund J.E."/>
            <person name="Kallscheuer N."/>
            <person name="Luecker S."/>
            <person name="Lage O.M."/>
            <person name="Pohl T."/>
            <person name="Merkel B.J."/>
            <person name="Hornburger P."/>
            <person name="Mueller R.-W."/>
            <person name="Bruemmer F."/>
            <person name="Labrenz M."/>
            <person name="Spormann A.M."/>
            <person name="Op Den Camp H."/>
            <person name="Overmann J."/>
            <person name="Amann R."/>
            <person name="Jetten M.S.M."/>
            <person name="Mascher T."/>
            <person name="Medema M.H."/>
            <person name="Devos D.P."/>
            <person name="Kaster A.-K."/>
            <person name="Ovreas L."/>
            <person name="Rohde M."/>
            <person name="Galperin M.Y."/>
            <person name="Jogler C."/>
        </authorList>
    </citation>
    <scope>NUCLEOTIDE SEQUENCE [LARGE SCALE GENOMIC DNA]</scope>
    <source>
        <strain evidence="1 2">CA13</strain>
    </source>
</reference>
<sequence>MGTMLASTSYSTFLHDPRKENDDSGYAGWEAVQDWRKRRAGIVATSLATYFQPAVTG</sequence>
<name>A0A5C5ZC80_9BACT</name>
<evidence type="ECO:0000313" key="1">
    <source>
        <dbReference type="EMBL" id="TWT84173.1"/>
    </source>
</evidence>
<gene>
    <name evidence="1" type="ORF">CA13_56490</name>
</gene>
<protein>
    <submittedName>
        <fullName evidence="1">Uncharacterized protein</fullName>
    </submittedName>
</protein>
<accession>A0A5C5ZC80</accession>
<dbReference type="AlphaFoldDB" id="A0A5C5ZC80"/>